<keyword evidence="2" id="KW-1185">Reference proteome</keyword>
<dbReference type="EMBL" id="NIZT01000039">
    <property type="protein sequence ID" value="RBQ22804.1"/>
    <property type="molecule type" value="Genomic_DNA"/>
</dbReference>
<evidence type="ECO:0000313" key="2">
    <source>
        <dbReference type="Proteomes" id="UP000253099"/>
    </source>
</evidence>
<protein>
    <submittedName>
        <fullName evidence="1">Uncharacterized protein</fullName>
    </submittedName>
</protein>
<reference evidence="1 2" key="1">
    <citation type="submission" date="2018-06" db="EMBL/GenBank/DDBJ databases">
        <title>Genomic insight into two independent archaeal endosymbiosis events.</title>
        <authorList>
            <person name="Lind A.E."/>
            <person name="Lewis W.H."/>
            <person name="Spang A."/>
            <person name="Guy L."/>
            <person name="Embley M.T."/>
            <person name="Ettema T.J.G."/>
        </authorList>
    </citation>
    <scope>NUCLEOTIDE SEQUENCE [LARGE SCALE GENOMIC DNA]</scope>
    <source>
        <strain evidence="1">NOE</strain>
    </source>
</reference>
<dbReference type="Proteomes" id="UP000253099">
    <property type="component" value="Unassembled WGS sequence"/>
</dbReference>
<sequence length="37" mass="4444">MVPIDETLEKTFEDPSHDTPELRIKYYGQYDHARKYG</sequence>
<gene>
    <name evidence="1" type="ORF">ALNOE001_14970</name>
</gene>
<organism evidence="1 2">
    <name type="scientific">Candidatus Methanobinarius endosymbioticus</name>
    <dbReference type="NCBI Taxonomy" id="2006182"/>
    <lineage>
        <taxon>Archaea</taxon>
        <taxon>Methanobacteriati</taxon>
        <taxon>Methanobacteriota</taxon>
        <taxon>Methanomada group</taxon>
        <taxon>Methanobacteria</taxon>
        <taxon>Methanobacteriales</taxon>
        <taxon>Methanobacteriaceae</taxon>
        <taxon>Candidatus Methanobinarius</taxon>
    </lineage>
</organism>
<comment type="caution">
    <text evidence="1">The sequence shown here is derived from an EMBL/GenBank/DDBJ whole genome shotgun (WGS) entry which is preliminary data.</text>
</comment>
<accession>A0A366MB33</accession>
<proteinExistence type="predicted"/>
<name>A0A366MB33_9EURY</name>
<evidence type="ECO:0000313" key="1">
    <source>
        <dbReference type="EMBL" id="RBQ22804.1"/>
    </source>
</evidence>
<dbReference type="AlphaFoldDB" id="A0A366MB33"/>